<dbReference type="Proteomes" id="UP000199708">
    <property type="component" value="Unassembled WGS sequence"/>
</dbReference>
<keyword evidence="1" id="KW-1133">Transmembrane helix</keyword>
<evidence type="ECO:0000313" key="3">
    <source>
        <dbReference type="Proteomes" id="UP000199708"/>
    </source>
</evidence>
<sequence>MLKDLPRLYQIIYYLSSMSLSIILFTLKILYSNFDQYNLNHFHILLIVLAVLFVLGLLSRWLYTNLKKKYARKTYTQQNQYDEEDFTKDKITDINGQPVSFLISNVTTVYIIQSFTWPSVFAYIFIHLILFTMMVEGESLQPNPFFLLYGLNIYKTKNNDFLYDFNEPFEHNAILKLNDNKDCRSYLVGSIDLNAKKK</sequence>
<reference evidence="2 3" key="1">
    <citation type="submission" date="2016-10" db="EMBL/GenBank/DDBJ databases">
        <authorList>
            <person name="de Groot N.N."/>
        </authorList>
    </citation>
    <scope>NUCLEOTIDE SEQUENCE [LARGE SCALE GENOMIC DNA]</scope>
    <source>
        <strain evidence="2 3">ATCC BAA-466</strain>
    </source>
</reference>
<gene>
    <name evidence="2" type="ORF">SAMN05421791_11228</name>
</gene>
<dbReference type="STRING" id="120956.SAMN05421791_11228"/>
<feature type="transmembrane region" description="Helical" evidence="1">
    <location>
        <begin position="12"/>
        <end position="31"/>
    </location>
</feature>
<organism evidence="2 3">
    <name type="scientific">Facklamia miroungae</name>
    <dbReference type="NCBI Taxonomy" id="120956"/>
    <lineage>
        <taxon>Bacteria</taxon>
        <taxon>Bacillati</taxon>
        <taxon>Bacillota</taxon>
        <taxon>Bacilli</taxon>
        <taxon>Lactobacillales</taxon>
        <taxon>Aerococcaceae</taxon>
        <taxon>Facklamia</taxon>
    </lineage>
</organism>
<proteinExistence type="predicted"/>
<name>A0A1G7UVI2_9LACT</name>
<keyword evidence="1" id="KW-0812">Transmembrane</keyword>
<keyword evidence="1" id="KW-0472">Membrane</keyword>
<evidence type="ECO:0000313" key="2">
    <source>
        <dbReference type="EMBL" id="SDG51605.1"/>
    </source>
</evidence>
<keyword evidence="3" id="KW-1185">Reference proteome</keyword>
<feature type="transmembrane region" description="Helical" evidence="1">
    <location>
        <begin position="43"/>
        <end position="63"/>
    </location>
</feature>
<protein>
    <submittedName>
        <fullName evidence="2">Uncharacterized protein</fullName>
    </submittedName>
</protein>
<accession>A0A1G7UVI2</accession>
<feature type="transmembrane region" description="Helical" evidence="1">
    <location>
        <begin position="115"/>
        <end position="135"/>
    </location>
</feature>
<evidence type="ECO:0000256" key="1">
    <source>
        <dbReference type="SAM" id="Phobius"/>
    </source>
</evidence>
<dbReference type="RefSeq" id="WP_090290415.1">
    <property type="nucleotide sequence ID" value="NZ_FNCK01000012.1"/>
</dbReference>
<dbReference type="EMBL" id="FNCK01000012">
    <property type="protein sequence ID" value="SDG51605.1"/>
    <property type="molecule type" value="Genomic_DNA"/>
</dbReference>
<dbReference type="AlphaFoldDB" id="A0A1G7UVI2"/>